<evidence type="ECO:0000313" key="2">
    <source>
        <dbReference type="EMBL" id="MBD3323196.1"/>
    </source>
</evidence>
<comment type="caution">
    <text evidence="2">The sequence shown here is derived from an EMBL/GenBank/DDBJ whole genome shotgun (WGS) entry which is preliminary data.</text>
</comment>
<reference evidence="2" key="1">
    <citation type="submission" date="2019-11" db="EMBL/GenBank/DDBJ databases">
        <title>Microbial mats filling the niche in hypersaline microbial mats.</title>
        <authorList>
            <person name="Wong H.L."/>
            <person name="Macleod F.I."/>
            <person name="White R.A. III"/>
            <person name="Burns B.P."/>
        </authorList>
    </citation>
    <scope>NUCLEOTIDE SEQUENCE</scope>
    <source>
        <strain evidence="2">Rbin_158</strain>
    </source>
</reference>
<sequence length="64" mass="7493">MKKYSAQKETLFQLSGWILFLLCAVFFIVSSWQHQDMIMLFGSLIFFVACILFVIPLVNVIFKQ</sequence>
<organism evidence="2 3">
    <name type="scientific">candidate division KSB3 bacterium</name>
    <dbReference type="NCBI Taxonomy" id="2044937"/>
    <lineage>
        <taxon>Bacteria</taxon>
        <taxon>candidate division KSB3</taxon>
    </lineage>
</organism>
<evidence type="ECO:0000256" key="1">
    <source>
        <dbReference type="SAM" id="Phobius"/>
    </source>
</evidence>
<feature type="transmembrane region" description="Helical" evidence="1">
    <location>
        <begin position="12"/>
        <end position="32"/>
    </location>
</feature>
<protein>
    <recommendedName>
        <fullName evidence="4">Cytochrome oxidase subunit III</fullName>
    </recommendedName>
</protein>
<proteinExistence type="predicted"/>
<evidence type="ECO:0000313" key="3">
    <source>
        <dbReference type="Proteomes" id="UP000649604"/>
    </source>
</evidence>
<evidence type="ECO:0008006" key="4">
    <source>
        <dbReference type="Google" id="ProtNLM"/>
    </source>
</evidence>
<dbReference type="Proteomes" id="UP000649604">
    <property type="component" value="Unassembled WGS sequence"/>
</dbReference>
<gene>
    <name evidence="2" type="ORF">GF339_01345</name>
</gene>
<keyword evidence="1" id="KW-0812">Transmembrane</keyword>
<dbReference type="EMBL" id="WJJP01000037">
    <property type="protein sequence ID" value="MBD3323196.1"/>
    <property type="molecule type" value="Genomic_DNA"/>
</dbReference>
<dbReference type="AlphaFoldDB" id="A0A9D5JSJ4"/>
<keyword evidence="1" id="KW-0472">Membrane</keyword>
<accession>A0A9D5JSJ4</accession>
<keyword evidence="1" id="KW-1133">Transmembrane helix</keyword>
<name>A0A9D5JSJ4_9BACT</name>
<feature type="transmembrane region" description="Helical" evidence="1">
    <location>
        <begin position="38"/>
        <end position="62"/>
    </location>
</feature>